<sequence>MLNRKSLIKFVTMLGIGVSLLGVGSVTANASSKPYYGSLYSRKLTYHVKASSKHWKNIWKGAINSWNSLHVVKLRATKKASNADIRLTTVKRLKNNTYLFDPVYDGFEHRGSIYRIKVSMNRQALTHLNETELGKEKDALWAVGMALGLESNDDKTSALSGYASKPSAKDKANLKLAYKGIK</sequence>
<accession>A0ABW1SVS3</accession>
<dbReference type="Proteomes" id="UP001596254">
    <property type="component" value="Unassembled WGS sequence"/>
</dbReference>
<dbReference type="Gene3D" id="3.40.390.10">
    <property type="entry name" value="Collagenase (Catalytic Domain)"/>
    <property type="match status" value="1"/>
</dbReference>
<dbReference type="RefSeq" id="WP_125694394.1">
    <property type="nucleotide sequence ID" value="NZ_JBHSSK010000040.1"/>
</dbReference>
<dbReference type="SUPFAM" id="SSF55486">
    <property type="entry name" value="Metalloproteases ('zincins'), catalytic domain"/>
    <property type="match status" value="1"/>
</dbReference>
<keyword evidence="2" id="KW-1185">Reference proteome</keyword>
<evidence type="ECO:0000313" key="1">
    <source>
        <dbReference type="EMBL" id="MFC6208252.1"/>
    </source>
</evidence>
<proteinExistence type="predicted"/>
<comment type="caution">
    <text evidence="1">The sequence shown here is derived from an EMBL/GenBank/DDBJ whole genome shotgun (WGS) entry which is preliminary data.</text>
</comment>
<protein>
    <submittedName>
        <fullName evidence="1">Uncharacterized protein</fullName>
    </submittedName>
</protein>
<organism evidence="1 2">
    <name type="scientific">Levilactobacillus tongjiangensis</name>
    <dbReference type="NCBI Taxonomy" id="2486023"/>
    <lineage>
        <taxon>Bacteria</taxon>
        <taxon>Bacillati</taxon>
        <taxon>Bacillota</taxon>
        <taxon>Bacilli</taxon>
        <taxon>Lactobacillales</taxon>
        <taxon>Lactobacillaceae</taxon>
        <taxon>Levilactobacillus</taxon>
    </lineage>
</organism>
<evidence type="ECO:0000313" key="2">
    <source>
        <dbReference type="Proteomes" id="UP001596254"/>
    </source>
</evidence>
<gene>
    <name evidence="1" type="ORF">ACFP1G_12385</name>
</gene>
<dbReference type="EMBL" id="JBHSSK010000040">
    <property type="protein sequence ID" value="MFC6208252.1"/>
    <property type="molecule type" value="Genomic_DNA"/>
</dbReference>
<reference evidence="2" key="1">
    <citation type="journal article" date="2019" name="Int. J. Syst. Evol. Microbiol.">
        <title>The Global Catalogue of Microorganisms (GCM) 10K type strain sequencing project: providing services to taxonomists for standard genome sequencing and annotation.</title>
        <authorList>
            <consortium name="The Broad Institute Genomics Platform"/>
            <consortium name="The Broad Institute Genome Sequencing Center for Infectious Disease"/>
            <person name="Wu L."/>
            <person name="Ma J."/>
        </authorList>
    </citation>
    <scope>NUCLEOTIDE SEQUENCE [LARGE SCALE GENOMIC DNA]</scope>
    <source>
        <strain evidence="2">CCM 8905</strain>
    </source>
</reference>
<name>A0ABW1SVS3_9LACO</name>
<dbReference type="InterPro" id="IPR024079">
    <property type="entry name" value="MetalloPept_cat_dom_sf"/>
</dbReference>